<dbReference type="RefSeq" id="WP_154473592.1">
    <property type="nucleotide sequence ID" value="NZ_VUMD01000019.1"/>
</dbReference>
<dbReference type="UniPathway" id="UPA00277">
    <property type="reaction ID" value="UER00407"/>
</dbReference>
<dbReference type="PIRSF" id="PIRSF004491">
    <property type="entry name" value="FAD_Synth"/>
    <property type="match status" value="1"/>
</dbReference>
<evidence type="ECO:0000256" key="12">
    <source>
        <dbReference type="ARBA" id="ARBA00047880"/>
    </source>
</evidence>
<evidence type="ECO:0000313" key="16">
    <source>
        <dbReference type="EMBL" id="MSS38149.1"/>
    </source>
</evidence>
<dbReference type="GO" id="GO:0009231">
    <property type="term" value="P:riboflavin biosynthetic process"/>
    <property type="evidence" value="ECO:0007669"/>
    <property type="project" value="InterPro"/>
</dbReference>
<keyword evidence="5 14" id="KW-0808">Transferase</keyword>
<keyword evidence="4 14" id="KW-0288">FMN</keyword>
<proteinExistence type="inferred from homology"/>
<dbReference type="GO" id="GO:0008531">
    <property type="term" value="F:riboflavin kinase activity"/>
    <property type="evidence" value="ECO:0007669"/>
    <property type="project" value="UniProtKB-UniRule"/>
</dbReference>
<keyword evidence="17" id="KW-1185">Reference proteome</keyword>
<sequence length="326" mass="36605">MRYITDTTEFQIKEPTIVTLGKFDGRHRGHQKLLRIMEELKEELGYATAIFTFDSVPSSIADGEKQTVITTNQERRANMEKMGIDYLVEYPFTEAIRHMGPEDFVRNILSGRMNAKVIVVGPDCSFGYQGAGSAKLLRELAAECGYRLCVIEKEKDAARDISSTYIREELVKGNVEKANALLGEPYAIHGEVVHGNHMGAAVLGFPTANLMPPSNKHLPKKGVYVSRVCVNGSFYRGVTNIGCKPTVKGEYPIGVETHIFDLNRDIYGETIEVQLLAFERPEQTFGSLEELKARIELDKAFAAGYFKKHPEIRLDKIGQNDRREIK</sequence>
<evidence type="ECO:0000256" key="6">
    <source>
        <dbReference type="ARBA" id="ARBA00022695"/>
    </source>
</evidence>
<dbReference type="GO" id="GO:0006747">
    <property type="term" value="P:FAD biosynthetic process"/>
    <property type="evidence" value="ECO:0007669"/>
    <property type="project" value="UniProtKB-UniRule"/>
</dbReference>
<dbReference type="InterPro" id="IPR015864">
    <property type="entry name" value="FAD_synthase"/>
</dbReference>
<comment type="pathway">
    <text evidence="2 14">Cofactor biosynthesis; FMN biosynthesis; FMN from riboflavin (ATP route): step 1/1.</text>
</comment>
<dbReference type="GO" id="GO:0003919">
    <property type="term" value="F:FMN adenylyltransferase activity"/>
    <property type="evidence" value="ECO:0007669"/>
    <property type="project" value="UniProtKB-UniRule"/>
</dbReference>
<dbReference type="FunFam" id="3.40.50.620:FF:000021">
    <property type="entry name" value="Riboflavin biosynthesis protein"/>
    <property type="match status" value="1"/>
</dbReference>
<protein>
    <recommendedName>
        <fullName evidence="14">Riboflavin biosynthesis protein</fullName>
    </recommendedName>
    <domain>
        <recommendedName>
            <fullName evidence="14">Riboflavin kinase</fullName>
            <ecNumber evidence="14">2.7.1.26</ecNumber>
        </recommendedName>
        <alternativeName>
            <fullName evidence="14">Flavokinase</fullName>
        </alternativeName>
    </domain>
    <domain>
        <recommendedName>
            <fullName evidence="14">FMN adenylyltransferase</fullName>
            <ecNumber evidence="14">2.7.7.2</ecNumber>
        </recommendedName>
        <alternativeName>
            <fullName evidence="14">FAD pyrophosphorylase</fullName>
        </alternativeName>
        <alternativeName>
            <fullName evidence="14">FAD synthase</fullName>
        </alternativeName>
    </domain>
</protein>
<dbReference type="EMBL" id="VUMD01000019">
    <property type="protein sequence ID" value="MSS38149.1"/>
    <property type="molecule type" value="Genomic_DNA"/>
</dbReference>
<gene>
    <name evidence="16" type="ORF">FYJ39_16805</name>
</gene>
<keyword evidence="7 14" id="KW-0547">Nucleotide-binding</keyword>
<name>A0A7X2NNH3_9CLOT</name>
<dbReference type="SUPFAM" id="SSF52374">
    <property type="entry name" value="Nucleotidylyl transferase"/>
    <property type="match status" value="1"/>
</dbReference>
<evidence type="ECO:0000256" key="14">
    <source>
        <dbReference type="PIRNR" id="PIRNR004491"/>
    </source>
</evidence>
<dbReference type="InterPro" id="IPR002606">
    <property type="entry name" value="Riboflavin_kinase_bac"/>
</dbReference>
<keyword evidence="8 14" id="KW-0418">Kinase</keyword>
<evidence type="ECO:0000256" key="10">
    <source>
        <dbReference type="ARBA" id="ARBA00022840"/>
    </source>
</evidence>
<evidence type="ECO:0000313" key="17">
    <source>
        <dbReference type="Proteomes" id="UP000429958"/>
    </source>
</evidence>
<keyword evidence="6 14" id="KW-0548">Nucleotidyltransferase</keyword>
<dbReference type="InterPro" id="IPR015865">
    <property type="entry name" value="Riboflavin_kinase_bac/euk"/>
</dbReference>
<evidence type="ECO:0000259" key="15">
    <source>
        <dbReference type="SMART" id="SM00904"/>
    </source>
</evidence>
<dbReference type="CDD" id="cd02064">
    <property type="entry name" value="FAD_synthetase_N"/>
    <property type="match status" value="1"/>
</dbReference>
<dbReference type="InterPro" id="IPR023468">
    <property type="entry name" value="Riboflavin_kinase"/>
</dbReference>
<dbReference type="SMART" id="SM00904">
    <property type="entry name" value="Flavokinase"/>
    <property type="match status" value="1"/>
</dbReference>
<dbReference type="AlphaFoldDB" id="A0A7X2NNH3"/>
<evidence type="ECO:0000256" key="4">
    <source>
        <dbReference type="ARBA" id="ARBA00022643"/>
    </source>
</evidence>
<evidence type="ECO:0000256" key="1">
    <source>
        <dbReference type="ARBA" id="ARBA00004726"/>
    </source>
</evidence>
<dbReference type="PANTHER" id="PTHR22749:SF6">
    <property type="entry name" value="RIBOFLAVIN KINASE"/>
    <property type="match status" value="1"/>
</dbReference>
<evidence type="ECO:0000256" key="8">
    <source>
        <dbReference type="ARBA" id="ARBA00022777"/>
    </source>
</evidence>
<evidence type="ECO:0000256" key="3">
    <source>
        <dbReference type="ARBA" id="ARBA00022630"/>
    </source>
</evidence>
<dbReference type="InterPro" id="IPR014729">
    <property type="entry name" value="Rossmann-like_a/b/a_fold"/>
</dbReference>
<keyword evidence="3 14" id="KW-0285">Flavoprotein</keyword>
<evidence type="ECO:0000256" key="7">
    <source>
        <dbReference type="ARBA" id="ARBA00022741"/>
    </source>
</evidence>
<evidence type="ECO:0000256" key="11">
    <source>
        <dbReference type="ARBA" id="ARBA00023268"/>
    </source>
</evidence>
<comment type="catalytic activity">
    <reaction evidence="12 14">
        <text>riboflavin + ATP = FMN + ADP + H(+)</text>
        <dbReference type="Rhea" id="RHEA:14357"/>
        <dbReference type="ChEBI" id="CHEBI:15378"/>
        <dbReference type="ChEBI" id="CHEBI:30616"/>
        <dbReference type="ChEBI" id="CHEBI:57986"/>
        <dbReference type="ChEBI" id="CHEBI:58210"/>
        <dbReference type="ChEBI" id="CHEBI:456216"/>
        <dbReference type="EC" id="2.7.1.26"/>
    </reaction>
</comment>
<dbReference type="Gene3D" id="3.40.50.620">
    <property type="entry name" value="HUPs"/>
    <property type="match status" value="1"/>
</dbReference>
<comment type="similarity">
    <text evidence="14">Belongs to the ribF family.</text>
</comment>
<dbReference type="SUPFAM" id="SSF82114">
    <property type="entry name" value="Riboflavin kinase-like"/>
    <property type="match status" value="1"/>
</dbReference>
<dbReference type="Gene3D" id="2.40.30.30">
    <property type="entry name" value="Riboflavin kinase-like"/>
    <property type="match status" value="1"/>
</dbReference>
<accession>A0A7X2NNH3</accession>
<reference evidence="16 17" key="1">
    <citation type="submission" date="2019-08" db="EMBL/GenBank/DDBJ databases">
        <title>In-depth cultivation of the pig gut microbiome towards novel bacterial diversity and tailored functional studies.</title>
        <authorList>
            <person name="Wylensek D."/>
            <person name="Hitch T.C.A."/>
            <person name="Clavel T."/>
        </authorList>
    </citation>
    <scope>NUCLEOTIDE SEQUENCE [LARGE SCALE GENOMIC DNA]</scope>
    <source>
        <strain evidence="16 17">WCA-389-WT-23D1</strain>
    </source>
</reference>
<dbReference type="GO" id="GO:0005524">
    <property type="term" value="F:ATP binding"/>
    <property type="evidence" value="ECO:0007669"/>
    <property type="project" value="UniProtKB-UniRule"/>
</dbReference>
<organism evidence="16 17">
    <name type="scientific">Clostridium porci</name>
    <dbReference type="NCBI Taxonomy" id="2605778"/>
    <lineage>
        <taxon>Bacteria</taxon>
        <taxon>Bacillati</taxon>
        <taxon>Bacillota</taxon>
        <taxon>Clostridia</taxon>
        <taxon>Eubacteriales</taxon>
        <taxon>Clostridiaceae</taxon>
        <taxon>Clostridium</taxon>
    </lineage>
</organism>
<evidence type="ECO:0000256" key="2">
    <source>
        <dbReference type="ARBA" id="ARBA00005201"/>
    </source>
</evidence>
<comment type="pathway">
    <text evidence="1 14">Cofactor biosynthesis; FAD biosynthesis; FAD from FMN: step 1/1.</text>
</comment>
<dbReference type="Pfam" id="PF06574">
    <property type="entry name" value="FAD_syn"/>
    <property type="match status" value="1"/>
</dbReference>
<keyword evidence="11" id="KW-0511">Multifunctional enzyme</keyword>
<dbReference type="EC" id="2.7.1.26" evidence="14"/>
<dbReference type="Proteomes" id="UP000429958">
    <property type="component" value="Unassembled WGS sequence"/>
</dbReference>
<evidence type="ECO:0000256" key="9">
    <source>
        <dbReference type="ARBA" id="ARBA00022827"/>
    </source>
</evidence>
<keyword evidence="9 14" id="KW-0274">FAD</keyword>
<comment type="catalytic activity">
    <reaction evidence="13 14">
        <text>FMN + ATP + H(+) = FAD + diphosphate</text>
        <dbReference type="Rhea" id="RHEA:17237"/>
        <dbReference type="ChEBI" id="CHEBI:15378"/>
        <dbReference type="ChEBI" id="CHEBI:30616"/>
        <dbReference type="ChEBI" id="CHEBI:33019"/>
        <dbReference type="ChEBI" id="CHEBI:57692"/>
        <dbReference type="ChEBI" id="CHEBI:58210"/>
        <dbReference type="EC" id="2.7.7.2"/>
    </reaction>
</comment>
<comment type="caution">
    <text evidence="16">The sequence shown here is derived from an EMBL/GenBank/DDBJ whole genome shotgun (WGS) entry which is preliminary data.</text>
</comment>
<dbReference type="UniPathway" id="UPA00276">
    <property type="reaction ID" value="UER00406"/>
</dbReference>
<evidence type="ECO:0000256" key="5">
    <source>
        <dbReference type="ARBA" id="ARBA00022679"/>
    </source>
</evidence>
<keyword evidence="10 14" id="KW-0067">ATP-binding</keyword>
<dbReference type="PANTHER" id="PTHR22749">
    <property type="entry name" value="RIBOFLAVIN KINASE/FMN ADENYLYLTRANSFERASE"/>
    <property type="match status" value="1"/>
</dbReference>
<feature type="domain" description="Riboflavin kinase" evidence="15">
    <location>
        <begin position="181"/>
        <end position="307"/>
    </location>
</feature>
<evidence type="ECO:0000256" key="13">
    <source>
        <dbReference type="ARBA" id="ARBA00049494"/>
    </source>
</evidence>
<dbReference type="Pfam" id="PF01687">
    <property type="entry name" value="Flavokinase"/>
    <property type="match status" value="1"/>
</dbReference>
<dbReference type="EC" id="2.7.7.2" evidence="14"/>
<dbReference type="GO" id="GO:0009398">
    <property type="term" value="P:FMN biosynthetic process"/>
    <property type="evidence" value="ECO:0007669"/>
    <property type="project" value="UniProtKB-UniRule"/>
</dbReference>
<dbReference type="NCBIfam" id="NF004162">
    <property type="entry name" value="PRK05627.1-5"/>
    <property type="match status" value="1"/>
</dbReference>
<dbReference type="InterPro" id="IPR023465">
    <property type="entry name" value="Riboflavin_kinase_dom_sf"/>
</dbReference>
<dbReference type="NCBIfam" id="TIGR00083">
    <property type="entry name" value="ribF"/>
    <property type="match status" value="1"/>
</dbReference>